<evidence type="ECO:0000313" key="2">
    <source>
        <dbReference type="Proteomes" id="UP000572212"/>
    </source>
</evidence>
<comment type="caution">
    <text evidence="1">The sequence shown here is derived from an EMBL/GenBank/DDBJ whole genome shotgun (WGS) entry which is preliminary data.</text>
</comment>
<name>A0A841RUB1_9BACI</name>
<proteinExistence type="predicted"/>
<evidence type="ECO:0000313" key="1">
    <source>
        <dbReference type="EMBL" id="MBB6514068.1"/>
    </source>
</evidence>
<gene>
    <name evidence="1" type="ORF">GGQ92_002889</name>
</gene>
<dbReference type="AlphaFoldDB" id="A0A841RUB1"/>
<dbReference type="RefSeq" id="WP_184250388.1">
    <property type="nucleotide sequence ID" value="NZ_BAAACU010000048.1"/>
</dbReference>
<protein>
    <submittedName>
        <fullName evidence="1">Uncharacterized protein</fullName>
    </submittedName>
</protein>
<keyword evidence="2" id="KW-1185">Reference proteome</keyword>
<reference evidence="1 2" key="1">
    <citation type="submission" date="2020-08" db="EMBL/GenBank/DDBJ databases">
        <title>Genomic Encyclopedia of Type Strains, Phase IV (KMG-IV): sequencing the most valuable type-strain genomes for metagenomic binning, comparative biology and taxonomic classification.</title>
        <authorList>
            <person name="Goeker M."/>
        </authorList>
    </citation>
    <scope>NUCLEOTIDE SEQUENCE [LARGE SCALE GENOMIC DNA]</scope>
    <source>
        <strain evidence="1 2">DSM 11805</strain>
    </source>
</reference>
<dbReference type="Proteomes" id="UP000572212">
    <property type="component" value="Unassembled WGS sequence"/>
</dbReference>
<organism evidence="1 2">
    <name type="scientific">Gracilibacillus halotolerans</name>
    <dbReference type="NCBI Taxonomy" id="74386"/>
    <lineage>
        <taxon>Bacteria</taxon>
        <taxon>Bacillati</taxon>
        <taxon>Bacillota</taxon>
        <taxon>Bacilli</taxon>
        <taxon>Bacillales</taxon>
        <taxon>Bacillaceae</taxon>
        <taxon>Gracilibacillus</taxon>
    </lineage>
</organism>
<sequence>MSKIAINISPNSPFNKCILLLRRYTGLGITEIKSKIENKDFFAETDANDLDNMENLKELVDNLLKLNANLKIFDSNEYGEGIFNYQEISYNEFINNINRLKEIMEELQDYDDATTDEV</sequence>
<accession>A0A841RUB1</accession>
<dbReference type="EMBL" id="JACHON010000021">
    <property type="protein sequence ID" value="MBB6514068.1"/>
    <property type="molecule type" value="Genomic_DNA"/>
</dbReference>